<sequence length="121" mass="14585">MTKLQLMYHELAKKVAFEELILEQKPTKLSSLFASNTFCTINNTKNTNYNYKYPILYQINELNKRLSFFESMIESESNRKEFCHVIYISKKYKLCKNLNNIVKWYWINKLKKLLSNLSIRI</sequence>
<protein>
    <submittedName>
        <fullName evidence="1">Uncharacterized protein</fullName>
    </submittedName>
</protein>
<dbReference type="AlphaFoldDB" id="A0A3M7RPW2"/>
<reference evidence="1 2" key="1">
    <citation type="journal article" date="2018" name="Sci. Rep.">
        <title>Genomic signatures of local adaptation to the degree of environmental predictability in rotifers.</title>
        <authorList>
            <person name="Franch-Gras L."/>
            <person name="Hahn C."/>
            <person name="Garcia-Roger E.M."/>
            <person name="Carmona M.J."/>
            <person name="Serra M."/>
            <person name="Gomez A."/>
        </authorList>
    </citation>
    <scope>NUCLEOTIDE SEQUENCE [LARGE SCALE GENOMIC DNA]</scope>
    <source>
        <strain evidence="1">HYR1</strain>
    </source>
</reference>
<organism evidence="1 2">
    <name type="scientific">Brachionus plicatilis</name>
    <name type="common">Marine rotifer</name>
    <name type="synonym">Brachionus muelleri</name>
    <dbReference type="NCBI Taxonomy" id="10195"/>
    <lineage>
        <taxon>Eukaryota</taxon>
        <taxon>Metazoa</taxon>
        <taxon>Spiralia</taxon>
        <taxon>Gnathifera</taxon>
        <taxon>Rotifera</taxon>
        <taxon>Eurotatoria</taxon>
        <taxon>Monogononta</taxon>
        <taxon>Pseudotrocha</taxon>
        <taxon>Ploima</taxon>
        <taxon>Brachionidae</taxon>
        <taxon>Brachionus</taxon>
    </lineage>
</organism>
<gene>
    <name evidence="1" type="ORF">BpHYR1_032942</name>
</gene>
<evidence type="ECO:0000313" key="2">
    <source>
        <dbReference type="Proteomes" id="UP000276133"/>
    </source>
</evidence>
<keyword evidence="2" id="KW-1185">Reference proteome</keyword>
<proteinExistence type="predicted"/>
<name>A0A3M7RPW2_BRAPC</name>
<evidence type="ECO:0000313" key="1">
    <source>
        <dbReference type="EMBL" id="RNA25519.1"/>
    </source>
</evidence>
<dbReference type="Proteomes" id="UP000276133">
    <property type="component" value="Unassembled WGS sequence"/>
</dbReference>
<comment type="caution">
    <text evidence="1">The sequence shown here is derived from an EMBL/GenBank/DDBJ whole genome shotgun (WGS) entry which is preliminary data.</text>
</comment>
<dbReference type="EMBL" id="REGN01002910">
    <property type="protein sequence ID" value="RNA25519.1"/>
    <property type="molecule type" value="Genomic_DNA"/>
</dbReference>
<accession>A0A3M7RPW2</accession>